<dbReference type="RefSeq" id="WP_054731580.1">
    <property type="nucleotide sequence ID" value="NZ_CP009429.1"/>
</dbReference>
<sequence length="140" mass="15428">MTQSPVEPAIAALIHDVVHVGSAYDIEGMERLYTPDQIFLVLGSDGEVTRILRDDSIAEFRSRRNAGEAPLSTEHRVLHVEQQGDHATAILYRRMSSDAPPAMYELRMRKDSGTWMVAGETVTPWPGGIDGAFLPPRKGA</sequence>
<dbReference type="AlphaFoldDB" id="A0AAC9AX35"/>
<reference evidence="1 2" key="2">
    <citation type="journal article" date="2016" name="Genome Announc.">
        <title>Complete Genome Sequence of Sphingopyxis macrogoltabida Strain 203N (NBRC 111659), a Polyethylene Glycol Degrader.</title>
        <authorList>
            <person name="Ohtsubo Y."/>
            <person name="Nonoyama S."/>
            <person name="Nagata Y."/>
            <person name="Numata M."/>
            <person name="Tsuchikane K."/>
            <person name="Hosoyama A."/>
            <person name="Yamazoe A."/>
            <person name="Tsuda M."/>
            <person name="Fujita N."/>
            <person name="Kawai F."/>
        </authorList>
    </citation>
    <scope>NUCLEOTIDE SEQUENCE [LARGE SCALE GENOMIC DNA]</scope>
    <source>
        <strain evidence="1 2">203N</strain>
    </source>
</reference>
<dbReference type="SUPFAM" id="SSF54427">
    <property type="entry name" value="NTF2-like"/>
    <property type="match status" value="1"/>
</dbReference>
<accession>A0AAC9AX35</accession>
<reference evidence="2" key="1">
    <citation type="submission" date="2015-11" db="EMBL/GenBank/DDBJ databases">
        <title>Complete genome sequence of a polyethylene-glycol degrader Sphingopyxis macrogoltabida 203N (NBRC 111659).</title>
        <authorList>
            <person name="Yoshiyuki O."/>
            <person name="Shouta N."/>
            <person name="Nagata Y."/>
            <person name="Numata M."/>
            <person name="Tsuchikane K."/>
            <person name="Hosoyama A."/>
            <person name="Yamazoe A."/>
            <person name="Tsuda M."/>
            <person name="Fujita N."/>
            <person name="Kawai F."/>
        </authorList>
    </citation>
    <scope>NUCLEOTIDE SEQUENCE [LARGE SCALE GENOMIC DNA]</scope>
    <source>
        <strain evidence="2">203N</strain>
    </source>
</reference>
<name>A0AAC9AX35_SPHMC</name>
<evidence type="ECO:0000313" key="2">
    <source>
        <dbReference type="Proteomes" id="UP000076088"/>
    </source>
</evidence>
<evidence type="ECO:0000313" key="1">
    <source>
        <dbReference type="EMBL" id="AMU91542.1"/>
    </source>
</evidence>
<dbReference type="Gene3D" id="3.10.450.50">
    <property type="match status" value="1"/>
</dbReference>
<proteinExistence type="predicted"/>
<dbReference type="KEGG" id="smaz:LH19_20685"/>
<dbReference type="InterPro" id="IPR032710">
    <property type="entry name" value="NTF2-like_dom_sf"/>
</dbReference>
<organism evidence="1 2">
    <name type="scientific">Sphingopyxis macrogoltabida</name>
    <name type="common">Sphingomonas macrogoltabidus</name>
    <dbReference type="NCBI Taxonomy" id="33050"/>
    <lineage>
        <taxon>Bacteria</taxon>
        <taxon>Pseudomonadati</taxon>
        <taxon>Pseudomonadota</taxon>
        <taxon>Alphaproteobacteria</taxon>
        <taxon>Sphingomonadales</taxon>
        <taxon>Sphingomonadaceae</taxon>
        <taxon>Sphingopyxis</taxon>
    </lineage>
</organism>
<keyword evidence="2" id="KW-1185">Reference proteome</keyword>
<gene>
    <name evidence="1" type="ORF">ATM17_21220</name>
</gene>
<dbReference type="Proteomes" id="UP000076088">
    <property type="component" value="Chromosome"/>
</dbReference>
<dbReference type="EMBL" id="CP013344">
    <property type="protein sequence ID" value="AMU91542.1"/>
    <property type="molecule type" value="Genomic_DNA"/>
</dbReference>
<protein>
    <submittedName>
        <fullName evidence="1">Uncharacterized protein</fullName>
    </submittedName>
</protein>